<dbReference type="AlphaFoldDB" id="A0A381VCU9"/>
<evidence type="ECO:0008006" key="4">
    <source>
        <dbReference type="Google" id="ProtNLM"/>
    </source>
</evidence>
<dbReference type="GO" id="GO:0008713">
    <property type="term" value="F:ADP-heptose-lipopolysaccharide heptosyltransferase activity"/>
    <property type="evidence" value="ECO:0007669"/>
    <property type="project" value="TreeGrafter"/>
</dbReference>
<evidence type="ECO:0000313" key="3">
    <source>
        <dbReference type="EMBL" id="SVA37598.1"/>
    </source>
</evidence>
<evidence type="ECO:0000256" key="2">
    <source>
        <dbReference type="ARBA" id="ARBA00022679"/>
    </source>
</evidence>
<dbReference type="Gene3D" id="3.40.50.2000">
    <property type="entry name" value="Glycogen Phosphorylase B"/>
    <property type="match status" value="2"/>
</dbReference>
<dbReference type="GO" id="GO:0005829">
    <property type="term" value="C:cytosol"/>
    <property type="evidence" value="ECO:0007669"/>
    <property type="project" value="TreeGrafter"/>
</dbReference>
<organism evidence="3">
    <name type="scientific">marine metagenome</name>
    <dbReference type="NCBI Taxonomy" id="408172"/>
    <lineage>
        <taxon>unclassified sequences</taxon>
        <taxon>metagenomes</taxon>
        <taxon>ecological metagenomes</taxon>
    </lineage>
</organism>
<keyword evidence="1" id="KW-0328">Glycosyltransferase</keyword>
<dbReference type="Pfam" id="PF01075">
    <property type="entry name" value="Glyco_transf_9"/>
    <property type="match status" value="1"/>
</dbReference>
<dbReference type="InterPro" id="IPR051199">
    <property type="entry name" value="LPS_LOS_Heptosyltrfase"/>
</dbReference>
<feature type="non-terminal residue" evidence="3">
    <location>
        <position position="1"/>
    </location>
</feature>
<accession>A0A381VCU9</accession>
<proteinExistence type="predicted"/>
<dbReference type="PANTHER" id="PTHR30160">
    <property type="entry name" value="TETRAACYLDISACCHARIDE 4'-KINASE-RELATED"/>
    <property type="match status" value="1"/>
</dbReference>
<dbReference type="SUPFAM" id="SSF53756">
    <property type="entry name" value="UDP-Glycosyltransferase/glycogen phosphorylase"/>
    <property type="match status" value="1"/>
</dbReference>
<name>A0A381VCU9_9ZZZZ</name>
<evidence type="ECO:0000256" key="1">
    <source>
        <dbReference type="ARBA" id="ARBA00022676"/>
    </source>
</evidence>
<sequence length="330" mass="37334">VYEKVLIVRFSSIGDIIFTTAVVEALKSQYPHCEIHYLTLGNYSQILEGHPHISRIILLDRKAGFRRLRELSRNLDKEDYSRVFDLHSSLRSGIIRRGIKSPCSVFRKPRMNRFLLYYLKWNRFPSDFELTDELSNFMELEERALTRLYISLKEKERCYSLLNRLGIKSNFIALVPGAAWPNKIWTVAGYSQLVDLISEHQVVILGGADNTICDEISSECENIVNLCGKTDLRTSMTVLSLASLAVGADTGLIHAAEALGTPVVMITGPTSRETGANVRHPGSQQLYSNMWCRPCSKNGQRNCIRNEQYCLTNVTSKEVSRAVNRIIAEA</sequence>
<reference evidence="3" key="1">
    <citation type="submission" date="2018-05" db="EMBL/GenBank/DDBJ databases">
        <authorList>
            <person name="Lanie J.A."/>
            <person name="Ng W.-L."/>
            <person name="Kazmierczak K.M."/>
            <person name="Andrzejewski T.M."/>
            <person name="Davidsen T.M."/>
            <person name="Wayne K.J."/>
            <person name="Tettelin H."/>
            <person name="Glass J.I."/>
            <person name="Rusch D."/>
            <person name="Podicherti R."/>
            <person name="Tsui H.-C.T."/>
            <person name="Winkler M.E."/>
        </authorList>
    </citation>
    <scope>NUCLEOTIDE SEQUENCE</scope>
</reference>
<gene>
    <name evidence="3" type="ORF">METZ01_LOCUS90452</name>
</gene>
<keyword evidence="2" id="KW-0808">Transferase</keyword>
<dbReference type="InterPro" id="IPR002201">
    <property type="entry name" value="Glyco_trans_9"/>
</dbReference>
<dbReference type="EMBL" id="UINC01008351">
    <property type="protein sequence ID" value="SVA37598.1"/>
    <property type="molecule type" value="Genomic_DNA"/>
</dbReference>
<dbReference type="PANTHER" id="PTHR30160:SF1">
    <property type="entry name" value="LIPOPOLYSACCHARIDE 1,2-N-ACETYLGLUCOSAMINETRANSFERASE-RELATED"/>
    <property type="match status" value="1"/>
</dbReference>
<dbReference type="GO" id="GO:0009244">
    <property type="term" value="P:lipopolysaccharide core region biosynthetic process"/>
    <property type="evidence" value="ECO:0007669"/>
    <property type="project" value="TreeGrafter"/>
</dbReference>
<dbReference type="CDD" id="cd03789">
    <property type="entry name" value="GT9_LPS_heptosyltransferase"/>
    <property type="match status" value="1"/>
</dbReference>
<protein>
    <recommendedName>
        <fullName evidence="4">Glycosyltransferase family 9 protein</fullName>
    </recommendedName>
</protein>